<organism evidence="7 8">
    <name type="scientific">Dicentrarchus labrax</name>
    <name type="common">European seabass</name>
    <name type="synonym">Morone labrax</name>
    <dbReference type="NCBI Taxonomy" id="13489"/>
    <lineage>
        <taxon>Eukaryota</taxon>
        <taxon>Metazoa</taxon>
        <taxon>Chordata</taxon>
        <taxon>Craniata</taxon>
        <taxon>Vertebrata</taxon>
        <taxon>Euteleostomi</taxon>
        <taxon>Actinopterygii</taxon>
        <taxon>Neopterygii</taxon>
        <taxon>Teleostei</taxon>
        <taxon>Neoteleostei</taxon>
        <taxon>Acanthomorphata</taxon>
        <taxon>Eupercaria</taxon>
        <taxon>Moronidae</taxon>
        <taxon>Dicentrarchus</taxon>
    </lineage>
</organism>
<evidence type="ECO:0000259" key="6">
    <source>
        <dbReference type="Pfam" id="PF05182"/>
    </source>
</evidence>
<feature type="region of interest" description="Disordered" evidence="5">
    <location>
        <begin position="299"/>
        <end position="408"/>
    </location>
</feature>
<feature type="compositionally biased region" description="Basic residues" evidence="5">
    <location>
        <begin position="299"/>
        <end position="315"/>
    </location>
</feature>
<comment type="subcellular location">
    <subcellularLocation>
        <location evidence="1">Nucleus</location>
    </subcellularLocation>
</comment>
<name>A0A8P4KJC7_DICLA</name>
<evidence type="ECO:0000256" key="1">
    <source>
        <dbReference type="ARBA" id="ARBA00004123"/>
    </source>
</evidence>
<feature type="compositionally biased region" description="Basic and acidic residues" evidence="5">
    <location>
        <begin position="378"/>
        <end position="390"/>
    </location>
</feature>
<accession>A0A8P4KJC7</accession>
<evidence type="ECO:0000313" key="8">
    <source>
        <dbReference type="Proteomes" id="UP000694389"/>
    </source>
</evidence>
<evidence type="ECO:0000256" key="4">
    <source>
        <dbReference type="ARBA" id="ARBA00023242"/>
    </source>
</evidence>
<feature type="domain" description="Pre-mRNA polyadenylation factor Fip1" evidence="6">
    <location>
        <begin position="84"/>
        <end position="122"/>
    </location>
</feature>
<comment type="similarity">
    <text evidence="2">Belongs to the FIP1 family.</text>
</comment>
<dbReference type="PANTHER" id="PTHR13484:SF0">
    <property type="entry name" value="PRE-MRNA 3'-END-PROCESSING FACTOR FIP1"/>
    <property type="match status" value="1"/>
</dbReference>
<dbReference type="GeneTree" id="ENSGT01060000248860"/>
<keyword evidence="4" id="KW-0539">Nucleus</keyword>
<sequence>MSSSESDSKVVTEDEDEDEEEQIYRLIYNMSTTGDKEEKEKVQTPPSSGAIPVHLKIDAEKTHAVVDNTERPDMASIQDIPVMANTEETPWEKAGANISDYFNYGFDEESWNTYCKKQSKLRAANRKLCTKIMIQKGHPRHKEKVSAYPSSSTFAFRQQSNATRDVFGGQPGPSSRVEGHRCLSDEGNNTQVVTEMFPEERSTFYNLPSPSNYNSLFAFTPPQPLPHRREPPPLPSLDTLDSGHSKGSDDPSTSLCPSSSGVSPSIPKTMTSRTGWIETAKAWECYIWQDRCYMNTTRARKHGHNKHSKRNRNKKNPPSSYNSTKEQRRHKDTTEQRHKRRSFDRFGGGKEEQHQERRHRDKNEGWQKSSCSSSSRRSQRDSDEDRDSQSRHKPKKAKKLASPPRWSG</sequence>
<dbReference type="InterPro" id="IPR051187">
    <property type="entry name" value="Pre-mRNA_3'-end_processing_reg"/>
</dbReference>
<proteinExistence type="inferred from homology"/>
<evidence type="ECO:0000256" key="5">
    <source>
        <dbReference type="SAM" id="MobiDB-lite"/>
    </source>
</evidence>
<keyword evidence="3" id="KW-0507">mRNA processing</keyword>
<dbReference type="Ensembl" id="ENSDLAT00005074062.1">
    <property type="protein sequence ID" value="ENSDLAP00005075566.1"/>
    <property type="gene ID" value="ENSDLAG00005026603.1"/>
</dbReference>
<dbReference type="Pfam" id="PF05182">
    <property type="entry name" value="Fip1"/>
    <property type="match status" value="1"/>
</dbReference>
<feature type="region of interest" description="Disordered" evidence="5">
    <location>
        <begin position="1"/>
        <end position="50"/>
    </location>
</feature>
<feature type="compositionally biased region" description="Basic and acidic residues" evidence="5">
    <location>
        <begin position="343"/>
        <end position="355"/>
    </location>
</feature>
<reference evidence="7" key="2">
    <citation type="submission" date="2025-09" db="UniProtKB">
        <authorList>
            <consortium name="Ensembl"/>
        </authorList>
    </citation>
    <scope>IDENTIFICATION</scope>
</reference>
<evidence type="ECO:0000313" key="7">
    <source>
        <dbReference type="Ensembl" id="ENSDLAP00005075566.1"/>
    </source>
</evidence>
<evidence type="ECO:0000256" key="2">
    <source>
        <dbReference type="ARBA" id="ARBA00007459"/>
    </source>
</evidence>
<reference evidence="7" key="1">
    <citation type="submission" date="2025-08" db="UniProtKB">
        <authorList>
            <consortium name="Ensembl"/>
        </authorList>
    </citation>
    <scope>IDENTIFICATION</scope>
</reference>
<feature type="compositionally biased region" description="Low complexity" evidence="5">
    <location>
        <begin position="250"/>
        <end position="267"/>
    </location>
</feature>
<dbReference type="GO" id="GO:0006397">
    <property type="term" value="P:mRNA processing"/>
    <property type="evidence" value="ECO:0007669"/>
    <property type="project" value="UniProtKB-KW"/>
</dbReference>
<evidence type="ECO:0000256" key="3">
    <source>
        <dbReference type="ARBA" id="ARBA00022664"/>
    </source>
</evidence>
<feature type="compositionally biased region" description="Basic residues" evidence="5">
    <location>
        <begin position="327"/>
        <end position="342"/>
    </location>
</feature>
<dbReference type="Proteomes" id="UP000694389">
    <property type="component" value="Unassembled WGS sequence"/>
</dbReference>
<dbReference type="InterPro" id="IPR007854">
    <property type="entry name" value="Fip1_dom"/>
</dbReference>
<dbReference type="PANTHER" id="PTHR13484">
    <property type="entry name" value="FIP1-LIKE 1 PROTEIN"/>
    <property type="match status" value="1"/>
</dbReference>
<protein>
    <recommendedName>
        <fullName evidence="6">Pre-mRNA polyadenylation factor Fip1 domain-containing protein</fullName>
    </recommendedName>
</protein>
<keyword evidence="8" id="KW-1185">Reference proteome</keyword>
<feature type="region of interest" description="Disordered" evidence="5">
    <location>
        <begin position="216"/>
        <end position="270"/>
    </location>
</feature>
<dbReference type="GO" id="GO:0005847">
    <property type="term" value="C:mRNA cleavage and polyadenylation specificity factor complex"/>
    <property type="evidence" value="ECO:0007669"/>
    <property type="project" value="TreeGrafter"/>
</dbReference>
<feature type="compositionally biased region" description="Basic and acidic residues" evidence="5">
    <location>
        <begin position="1"/>
        <end position="12"/>
    </location>
</feature>
<dbReference type="AlphaFoldDB" id="A0A8P4KJC7"/>